<dbReference type="InterPro" id="IPR003660">
    <property type="entry name" value="HAMP_dom"/>
</dbReference>
<evidence type="ECO:0000259" key="8">
    <source>
        <dbReference type="PROSITE" id="PS50111"/>
    </source>
</evidence>
<dbReference type="PROSITE" id="PS50111">
    <property type="entry name" value="CHEMOTAXIS_TRANSDUC_2"/>
    <property type="match status" value="1"/>
</dbReference>
<keyword evidence="2" id="KW-1003">Cell membrane</keyword>
<feature type="domain" description="T-SNARE coiled-coil homology" evidence="9">
    <location>
        <begin position="595"/>
        <end position="657"/>
    </location>
</feature>
<keyword evidence="7" id="KW-0472">Membrane</keyword>
<comment type="subcellular location">
    <subcellularLocation>
        <location evidence="1">Cell inner membrane</location>
        <topology evidence="1">Multi-pass membrane protein</topology>
    </subcellularLocation>
</comment>
<evidence type="ECO:0000256" key="3">
    <source>
        <dbReference type="ARBA" id="ARBA00023224"/>
    </source>
</evidence>
<comment type="caution">
    <text evidence="11">The sequence shown here is derived from an EMBL/GenBank/DDBJ whole genome shotgun (WGS) entry which is preliminary data.</text>
</comment>
<dbReference type="Gene3D" id="6.10.340.10">
    <property type="match status" value="1"/>
</dbReference>
<dbReference type="Pfam" id="PF00672">
    <property type="entry name" value="HAMP"/>
    <property type="match status" value="1"/>
</dbReference>
<name>A0ABY1P7H4_9HYPH</name>
<feature type="domain" description="HAMP" evidence="10">
    <location>
        <begin position="350"/>
        <end position="403"/>
    </location>
</feature>
<dbReference type="PROSITE" id="PS50885">
    <property type="entry name" value="HAMP"/>
    <property type="match status" value="1"/>
</dbReference>
<evidence type="ECO:0000256" key="7">
    <source>
        <dbReference type="SAM" id="Phobius"/>
    </source>
</evidence>
<dbReference type="PROSITE" id="PS50192">
    <property type="entry name" value="T_SNARE"/>
    <property type="match status" value="1"/>
</dbReference>
<reference evidence="11 12" key="1">
    <citation type="submission" date="2017-05" db="EMBL/GenBank/DDBJ databases">
        <authorList>
            <person name="Varghese N."/>
            <person name="Submissions S."/>
        </authorList>
    </citation>
    <scope>NUCLEOTIDE SEQUENCE [LARGE SCALE GENOMIC DNA]</scope>
    <source>
        <strain evidence="11 12">DSM 15949</strain>
    </source>
</reference>
<keyword evidence="3 5" id="KW-0807">Transducer</keyword>
<accession>A0ABY1P7H4</accession>
<evidence type="ECO:0000313" key="11">
    <source>
        <dbReference type="EMBL" id="SMP28319.1"/>
    </source>
</evidence>
<dbReference type="InterPro" id="IPR032255">
    <property type="entry name" value="HBM"/>
</dbReference>
<keyword evidence="7" id="KW-1133">Transmembrane helix</keyword>
<gene>
    <name evidence="11" type="ORF">SAMN06265374_2901</name>
</gene>
<keyword evidence="7" id="KW-0812">Transmembrane</keyword>
<dbReference type="SUPFAM" id="SSF58104">
    <property type="entry name" value="Methyl-accepting chemotaxis protein (MCP) signaling domain"/>
    <property type="match status" value="1"/>
</dbReference>
<keyword evidence="12" id="KW-1185">Reference proteome</keyword>
<feature type="domain" description="Methyl-accepting transducer" evidence="8">
    <location>
        <begin position="443"/>
        <end position="665"/>
    </location>
</feature>
<dbReference type="SMART" id="SM01358">
    <property type="entry name" value="HBM"/>
    <property type="match status" value="1"/>
</dbReference>
<dbReference type="Gene3D" id="1.10.287.950">
    <property type="entry name" value="Methyl-accepting chemotaxis protein"/>
    <property type="match status" value="1"/>
</dbReference>
<evidence type="ECO:0000256" key="4">
    <source>
        <dbReference type="ARBA" id="ARBA00029447"/>
    </source>
</evidence>
<dbReference type="InterPro" id="IPR000727">
    <property type="entry name" value="T_SNARE_dom"/>
</dbReference>
<dbReference type="SMART" id="SM00304">
    <property type="entry name" value="HAMP"/>
    <property type="match status" value="1"/>
</dbReference>
<evidence type="ECO:0000313" key="12">
    <source>
        <dbReference type="Proteomes" id="UP001157914"/>
    </source>
</evidence>
<evidence type="ECO:0000256" key="2">
    <source>
        <dbReference type="ARBA" id="ARBA00022519"/>
    </source>
</evidence>
<dbReference type="EMBL" id="FXTT01000004">
    <property type="protein sequence ID" value="SMP28319.1"/>
    <property type="molecule type" value="Genomic_DNA"/>
</dbReference>
<dbReference type="SMART" id="SM00283">
    <property type="entry name" value="MA"/>
    <property type="match status" value="1"/>
</dbReference>
<protein>
    <submittedName>
        <fullName evidence="11">Methyl-accepting chemotaxis protein</fullName>
    </submittedName>
</protein>
<organism evidence="11 12">
    <name type="scientific">Roseibium denhamense</name>
    <dbReference type="NCBI Taxonomy" id="76305"/>
    <lineage>
        <taxon>Bacteria</taxon>
        <taxon>Pseudomonadati</taxon>
        <taxon>Pseudomonadota</taxon>
        <taxon>Alphaproteobacteria</taxon>
        <taxon>Hyphomicrobiales</taxon>
        <taxon>Stappiaceae</taxon>
        <taxon>Roseibium</taxon>
    </lineage>
</organism>
<sequence length="699" mass="74308">MLLPGNRNVNRILAILAKSFAEQMTSKGNTILAFRAQSPFGLLSRLSVRVRIQTLSLLTIIGLVVIGGVFFWSQDSLNTAFQRMSESAKLSEDVGRLSNMTAQLESIEKGYMAEPSSDLFQQFSAVLGEAIATANAVAENPVAANYSAEISDISDTLSGTTGAFEMLDTVQQKIGYDSSQGFLAGLNEKTGAVTERLQEEMKFGGGPDFEKLARAILAVQLAEKEFTLDKTPAALEVFTTQFAAFEELLEKVYISDAIKKELSDNMVAYKEIFDNYTVAVNEKADNQTLLMHLFELVPPQIEALNMAVADVQAAAATQLDQTRTIAAYAIGGAILAMLVLLPAAAFGIGQSVARPLSRLREAMEALASGNTDLVVPELPGKTELASMSRTIQVFKDNALERSHLAERQAEENQLRDKRMAELETLIERFEGAVGAALDSLDRSNDELRQTSQSMEHAADDVAEQSGEAGEAVRVATENVTAAAHSAEELAASTAEISGQANKSTEVAQQAVLSASSTVSTMQELSGAANRIGEVMGLIRDIANQTNLLALNATIEAARAGEAGKGFAVVASEVKQLAEQTSRATEDIATQIEAIQGSSGQAVQAIEDVSKIISEMESLASAVAAAVEQQDESIQAIAENVSNASERSGDGASRMGTIGSAAELARSNGAEVEKLAGYLGEQGTLIRREITTFLQGVRSA</sequence>
<feature type="transmembrane region" description="Helical" evidence="7">
    <location>
        <begin position="325"/>
        <end position="348"/>
    </location>
</feature>
<evidence type="ECO:0000259" key="10">
    <source>
        <dbReference type="PROSITE" id="PS50885"/>
    </source>
</evidence>
<evidence type="ECO:0000256" key="5">
    <source>
        <dbReference type="PROSITE-ProRule" id="PRU00284"/>
    </source>
</evidence>
<dbReference type="PANTHER" id="PTHR32089:SF112">
    <property type="entry name" value="LYSOZYME-LIKE PROTEIN-RELATED"/>
    <property type="match status" value="1"/>
</dbReference>
<proteinExistence type="inferred from homology"/>
<dbReference type="PANTHER" id="PTHR32089">
    <property type="entry name" value="METHYL-ACCEPTING CHEMOTAXIS PROTEIN MCPB"/>
    <property type="match status" value="1"/>
</dbReference>
<dbReference type="Proteomes" id="UP001157914">
    <property type="component" value="Unassembled WGS sequence"/>
</dbReference>
<feature type="transmembrane region" description="Helical" evidence="7">
    <location>
        <begin position="55"/>
        <end position="73"/>
    </location>
</feature>
<keyword evidence="2" id="KW-0997">Cell inner membrane</keyword>
<evidence type="ECO:0000256" key="1">
    <source>
        <dbReference type="ARBA" id="ARBA00004429"/>
    </source>
</evidence>
<evidence type="ECO:0000256" key="6">
    <source>
        <dbReference type="SAM" id="MobiDB-lite"/>
    </source>
</evidence>
<feature type="region of interest" description="Disordered" evidence="6">
    <location>
        <begin position="444"/>
        <end position="468"/>
    </location>
</feature>
<evidence type="ECO:0000259" key="9">
    <source>
        <dbReference type="PROSITE" id="PS50192"/>
    </source>
</evidence>
<dbReference type="Pfam" id="PF00015">
    <property type="entry name" value="MCPsignal"/>
    <property type="match status" value="1"/>
</dbReference>
<comment type="similarity">
    <text evidence="4">Belongs to the methyl-accepting chemotaxis (MCP) protein family.</text>
</comment>
<dbReference type="InterPro" id="IPR004089">
    <property type="entry name" value="MCPsignal_dom"/>
</dbReference>